<evidence type="ECO:0000256" key="1">
    <source>
        <dbReference type="SAM" id="Phobius"/>
    </source>
</evidence>
<dbReference type="Pfam" id="PF16477">
    <property type="entry name" value="DUF5054"/>
    <property type="match status" value="1"/>
</dbReference>
<proteinExistence type="predicted"/>
<keyword evidence="3" id="KW-1185">Reference proteome</keyword>
<dbReference type="EMBL" id="JBJQND010000007">
    <property type="protein sequence ID" value="KAL3871746.1"/>
    <property type="molecule type" value="Genomic_DNA"/>
</dbReference>
<keyword evidence="1" id="KW-1133">Transmembrane helix</keyword>
<protein>
    <submittedName>
        <fullName evidence="2">Uncharacterized protein</fullName>
    </submittedName>
</protein>
<name>A0ABD3WCW6_SINWO</name>
<dbReference type="AlphaFoldDB" id="A0ABD3WCW6"/>
<evidence type="ECO:0000313" key="3">
    <source>
        <dbReference type="Proteomes" id="UP001634394"/>
    </source>
</evidence>
<reference evidence="2 3" key="1">
    <citation type="submission" date="2024-11" db="EMBL/GenBank/DDBJ databases">
        <title>Chromosome-level genome assembly of the freshwater bivalve Anodonta woodiana.</title>
        <authorList>
            <person name="Chen X."/>
        </authorList>
    </citation>
    <scope>NUCLEOTIDE SEQUENCE [LARGE SCALE GENOMIC DNA]</scope>
    <source>
        <strain evidence="2">MN2024</strain>
        <tissue evidence="2">Gills</tissue>
    </source>
</reference>
<keyword evidence="1" id="KW-0812">Transmembrane</keyword>
<feature type="transmembrane region" description="Helical" evidence="1">
    <location>
        <begin position="6"/>
        <end position="25"/>
    </location>
</feature>
<dbReference type="Proteomes" id="UP001634394">
    <property type="component" value="Unassembled WGS sequence"/>
</dbReference>
<sequence length="755" mass="84860">MADDDYRFIILTFICIFICFCSGFGSHQKDNVVHMGINNDVDIDEVHIIFMNHLDVGYDGIGSEIGYINNVLNVYFTHHFPQAINVSRQLIEGKYVETFIYTTHPWLVSLYLDCPQNFTLSGVTLKCPNKTEVADFALAISSGVITWHAGPMNMQIENMNQLLFELSLNMSFMLDAQFGKHRAYPTLSQRDVPGLTHAAIPTLVKKGIAAVSVGVNPGTSPPAVPSIFRWRYEQDEVLAMWHPGGYPLNAGPNPANPGGLSRDDCVVIKGFSKALCFAFRTDNSGPPESVQEILGFYEILRAEFPQAKLRASTFEDFVAAVQPVKGSLPVVTMEIGDTWIQGIASDPKKMAQYRTVSDTIVECINAGKCSANDPRITDSVRYLIKPPEHTWGVPGVNDNVNWSNAQFMKARSADMFLICEQSWREQRVFIDMAIEALGDHPVVADIKYKLNQIIPEMPSLDGYEEVDPSQNFSHTDGMVISFGKDGSINYLFDPYNQMTWANGAGFGKILYATYNMSDFDWMASLYNYYGGAGFEKTNSTENAHPQSKTWDTKILNLYKWKGDDFKMIAYFSMASNEPTSTYGAPQFLCLQYVYRTPKDGAPAGFDVTLLWITKTVTRLPESLMYYFSPLPVPKSSADQRRWWLSKVGYLIDPSNVVLNGSQYVHAVDSGVYYIDENGNGLQLLTFDVPQVSIGTTSYLPSPFPVPLKPIRQEDITGIAFNLYNNIWDTNYILWYPYEKGDEDFLARFQINLVKN</sequence>
<keyword evidence="1" id="KW-0472">Membrane</keyword>
<comment type="caution">
    <text evidence="2">The sequence shown here is derived from an EMBL/GenBank/DDBJ whole genome shotgun (WGS) entry which is preliminary data.</text>
</comment>
<organism evidence="2 3">
    <name type="scientific">Sinanodonta woodiana</name>
    <name type="common">Chinese pond mussel</name>
    <name type="synonym">Anodonta woodiana</name>
    <dbReference type="NCBI Taxonomy" id="1069815"/>
    <lineage>
        <taxon>Eukaryota</taxon>
        <taxon>Metazoa</taxon>
        <taxon>Spiralia</taxon>
        <taxon>Lophotrochozoa</taxon>
        <taxon>Mollusca</taxon>
        <taxon>Bivalvia</taxon>
        <taxon>Autobranchia</taxon>
        <taxon>Heteroconchia</taxon>
        <taxon>Palaeoheterodonta</taxon>
        <taxon>Unionida</taxon>
        <taxon>Unionoidea</taxon>
        <taxon>Unionidae</taxon>
        <taxon>Unioninae</taxon>
        <taxon>Sinanodonta</taxon>
    </lineage>
</organism>
<dbReference type="InterPro" id="IPR032482">
    <property type="entry name" value="DUF5054"/>
</dbReference>
<accession>A0ABD3WCW6</accession>
<gene>
    <name evidence="2" type="ORF">ACJMK2_039724</name>
</gene>
<evidence type="ECO:0000313" key="2">
    <source>
        <dbReference type="EMBL" id="KAL3871746.1"/>
    </source>
</evidence>